<keyword evidence="3" id="KW-0285">Flavoprotein</keyword>
<dbReference type="PANTHER" id="PTHR10851">
    <property type="entry name" value="PYRIDOXINE-5-PHOSPHATE OXIDASE"/>
    <property type="match status" value="1"/>
</dbReference>
<keyword evidence="4" id="KW-0288">FMN</keyword>
<evidence type="ECO:0000313" key="8">
    <source>
        <dbReference type="EMBL" id="KOY62510.1"/>
    </source>
</evidence>
<dbReference type="EMBL" id="LJCS01000016">
    <property type="protein sequence ID" value="KOY62510.1"/>
    <property type="molecule type" value="Genomic_DNA"/>
</dbReference>
<gene>
    <name evidence="8" type="ORF">AM629_08020</name>
</gene>
<dbReference type="NCBIfam" id="NF004231">
    <property type="entry name" value="PRK05679.1"/>
    <property type="match status" value="1"/>
</dbReference>
<evidence type="ECO:0000256" key="1">
    <source>
        <dbReference type="ARBA" id="ARBA00001917"/>
    </source>
</evidence>
<sequence>MIEDPIEKFKIWWKDIEKNTNTKHTGAVCVSTIDNNGFPSGRFVDLKEVSKEGFTFCTHLGSPKSIDIARNEKVGLTFWWENLGYQVRVLGNAKKIPSLVADKYWNMRSRDAKIIALSCQQSQPIASIQELHKQFELKCHDIGNKKISRPDNWGGYIVKPISIEFLSFKENRLHLRELYLYIDSNWQRRLLQP</sequence>
<name>A0ABR5KDK4_9GAMM</name>
<dbReference type="InterPro" id="IPR000659">
    <property type="entry name" value="Pyridox_Oxase"/>
</dbReference>
<comment type="caution">
    <text evidence="8">The sequence shown here is derived from an EMBL/GenBank/DDBJ whole genome shotgun (WGS) entry which is preliminary data.</text>
</comment>
<dbReference type="SUPFAM" id="SSF50475">
    <property type="entry name" value="FMN-binding split barrel"/>
    <property type="match status" value="1"/>
</dbReference>
<feature type="domain" description="Pyridoxamine 5'-phosphate oxidase N-terminal" evidence="6">
    <location>
        <begin position="24"/>
        <end position="133"/>
    </location>
</feature>
<dbReference type="Pfam" id="PF01243">
    <property type="entry name" value="PNPOx_N"/>
    <property type="match status" value="1"/>
</dbReference>
<dbReference type="InterPro" id="IPR011576">
    <property type="entry name" value="Pyridox_Oxase_N"/>
</dbReference>
<organism evidence="8 9">
    <name type="scientific">Photorhabdus heterorhabditis</name>
    <dbReference type="NCBI Taxonomy" id="880156"/>
    <lineage>
        <taxon>Bacteria</taxon>
        <taxon>Pseudomonadati</taxon>
        <taxon>Pseudomonadota</taxon>
        <taxon>Gammaproteobacteria</taxon>
        <taxon>Enterobacterales</taxon>
        <taxon>Morganellaceae</taxon>
        <taxon>Photorhabdus</taxon>
    </lineage>
</organism>
<dbReference type="Pfam" id="PF10590">
    <property type="entry name" value="PNP_phzG_C"/>
    <property type="match status" value="1"/>
</dbReference>
<evidence type="ECO:0000259" key="6">
    <source>
        <dbReference type="Pfam" id="PF01243"/>
    </source>
</evidence>
<keyword evidence="9" id="KW-1185">Reference proteome</keyword>
<keyword evidence="5" id="KW-0560">Oxidoreductase</keyword>
<reference evidence="8 9" key="1">
    <citation type="submission" date="2015-09" db="EMBL/GenBank/DDBJ databases">
        <title>Draft genome sequence and assembly of Photorhabdus sp. VMG, a bacterial symbiont associated with Heterorhabditis zealandica.</title>
        <authorList>
            <person name="Naidoo S."/>
            <person name="Featherston J."/>
            <person name="Mothupi B."/>
            <person name="Gray V.M."/>
        </authorList>
    </citation>
    <scope>NUCLEOTIDE SEQUENCE [LARGE SCALE GENOMIC DNA]</scope>
    <source>
        <strain evidence="8 9">VMG</strain>
    </source>
</reference>
<evidence type="ECO:0000256" key="5">
    <source>
        <dbReference type="ARBA" id="ARBA00023002"/>
    </source>
</evidence>
<dbReference type="PIRSF" id="PIRSF000190">
    <property type="entry name" value="Pyd_amn-ph_oxd"/>
    <property type="match status" value="1"/>
</dbReference>
<evidence type="ECO:0000256" key="4">
    <source>
        <dbReference type="ARBA" id="ARBA00022643"/>
    </source>
</evidence>
<dbReference type="Gene3D" id="2.30.110.10">
    <property type="entry name" value="Electron Transport, Fmn-binding Protein, Chain A"/>
    <property type="match status" value="1"/>
</dbReference>
<feature type="domain" description="Pyridoxine 5'-phosphate oxidase dimerisation C-terminal" evidence="7">
    <location>
        <begin position="153"/>
        <end position="193"/>
    </location>
</feature>
<evidence type="ECO:0000259" key="7">
    <source>
        <dbReference type="Pfam" id="PF10590"/>
    </source>
</evidence>
<dbReference type="InterPro" id="IPR012349">
    <property type="entry name" value="Split_barrel_FMN-bd"/>
</dbReference>
<accession>A0ABR5KDK4</accession>
<evidence type="ECO:0000256" key="2">
    <source>
        <dbReference type="ARBA" id="ARBA00007301"/>
    </source>
</evidence>
<evidence type="ECO:0000313" key="9">
    <source>
        <dbReference type="Proteomes" id="UP000037727"/>
    </source>
</evidence>
<dbReference type="RefSeq" id="WP_054477823.1">
    <property type="nucleotide sequence ID" value="NZ_CAWMRL010000016.1"/>
</dbReference>
<evidence type="ECO:0000256" key="3">
    <source>
        <dbReference type="ARBA" id="ARBA00022630"/>
    </source>
</evidence>
<comment type="cofactor">
    <cofactor evidence="1">
        <name>FMN</name>
        <dbReference type="ChEBI" id="CHEBI:58210"/>
    </cofactor>
</comment>
<dbReference type="PANTHER" id="PTHR10851:SF0">
    <property type="entry name" value="PYRIDOXINE-5'-PHOSPHATE OXIDASE"/>
    <property type="match status" value="1"/>
</dbReference>
<proteinExistence type="inferred from homology"/>
<comment type="similarity">
    <text evidence="2">Belongs to the pyridoxamine 5'-phosphate oxidase family.</text>
</comment>
<protein>
    <submittedName>
        <fullName evidence="8">Pyridoxamine-phosphate oxidase</fullName>
    </submittedName>
</protein>
<dbReference type="InterPro" id="IPR019576">
    <property type="entry name" value="Pyridoxamine_oxidase_dimer_C"/>
</dbReference>
<dbReference type="Proteomes" id="UP000037727">
    <property type="component" value="Unassembled WGS sequence"/>
</dbReference>